<dbReference type="Gene3D" id="2.40.170.20">
    <property type="entry name" value="TonB-dependent receptor, beta-barrel domain"/>
    <property type="match status" value="1"/>
</dbReference>
<dbReference type="InterPro" id="IPR039426">
    <property type="entry name" value="TonB-dep_rcpt-like"/>
</dbReference>
<keyword evidence="3" id="KW-1134">Transmembrane beta strand</keyword>
<accession>A0ABU7GH20</accession>
<dbReference type="EMBL" id="JAZDQV010000013">
    <property type="protein sequence ID" value="MEE1878392.1"/>
    <property type="molecule type" value="Genomic_DNA"/>
</dbReference>
<comment type="subcellular location">
    <subcellularLocation>
        <location evidence="1">Cell outer membrane</location>
        <topology evidence="1">Multi-pass membrane protein</topology>
    </subcellularLocation>
</comment>
<organism evidence="10 11">
    <name type="scientific">Altererythrobacter litoralis</name>
    <dbReference type="NCBI Taxonomy" id="3113904"/>
    <lineage>
        <taxon>Bacteria</taxon>
        <taxon>Pseudomonadati</taxon>
        <taxon>Pseudomonadota</taxon>
        <taxon>Alphaproteobacteria</taxon>
        <taxon>Sphingomonadales</taxon>
        <taxon>Erythrobacteraceae</taxon>
        <taxon>Altererythrobacter</taxon>
    </lineage>
</organism>
<keyword evidence="2" id="KW-0813">Transport</keyword>
<dbReference type="Proteomes" id="UP001343492">
    <property type="component" value="Unassembled WGS sequence"/>
</dbReference>
<feature type="chain" id="PRO_5046945382" description="TonB-dependent receptor" evidence="9">
    <location>
        <begin position="24"/>
        <end position="958"/>
    </location>
</feature>
<evidence type="ECO:0000256" key="3">
    <source>
        <dbReference type="ARBA" id="ARBA00022452"/>
    </source>
</evidence>
<feature type="compositionally biased region" description="Gly residues" evidence="8">
    <location>
        <begin position="758"/>
        <end position="772"/>
    </location>
</feature>
<dbReference type="SUPFAM" id="SSF56935">
    <property type="entry name" value="Porins"/>
    <property type="match status" value="1"/>
</dbReference>
<dbReference type="PANTHER" id="PTHR30069:SF29">
    <property type="entry name" value="HEMOGLOBIN AND HEMOGLOBIN-HAPTOGLOBIN-BINDING PROTEIN 1-RELATED"/>
    <property type="match status" value="1"/>
</dbReference>
<evidence type="ECO:0008006" key="12">
    <source>
        <dbReference type="Google" id="ProtNLM"/>
    </source>
</evidence>
<comment type="caution">
    <text evidence="10">The sequence shown here is derived from an EMBL/GenBank/DDBJ whole genome shotgun (WGS) entry which is preliminary data.</text>
</comment>
<keyword evidence="7" id="KW-0998">Cell outer membrane</keyword>
<evidence type="ECO:0000256" key="6">
    <source>
        <dbReference type="ARBA" id="ARBA00023136"/>
    </source>
</evidence>
<name>A0ABU7GH20_9SPHN</name>
<dbReference type="PANTHER" id="PTHR30069">
    <property type="entry name" value="TONB-DEPENDENT OUTER MEMBRANE RECEPTOR"/>
    <property type="match status" value="1"/>
</dbReference>
<protein>
    <recommendedName>
        <fullName evidence="12">TonB-dependent receptor</fullName>
    </recommendedName>
</protein>
<feature type="region of interest" description="Disordered" evidence="8">
    <location>
        <begin position="623"/>
        <end position="675"/>
    </location>
</feature>
<reference evidence="10 11" key="1">
    <citation type="submission" date="2024-01" db="EMBL/GenBank/DDBJ databases">
        <title>The genome sequence of Erythrobacteraceae sp. strain 1XM1-14.</title>
        <authorList>
            <person name="Liu Y."/>
        </authorList>
    </citation>
    <scope>NUCLEOTIDE SEQUENCE [LARGE SCALE GENOMIC DNA]</scope>
    <source>
        <strain evidence="10 11">1XM1-14</strain>
    </source>
</reference>
<evidence type="ECO:0000313" key="11">
    <source>
        <dbReference type="Proteomes" id="UP001343492"/>
    </source>
</evidence>
<feature type="compositionally biased region" description="Gly residues" evidence="8">
    <location>
        <begin position="780"/>
        <end position="796"/>
    </location>
</feature>
<proteinExistence type="predicted"/>
<feature type="region of interest" description="Disordered" evidence="8">
    <location>
        <begin position="751"/>
        <end position="796"/>
    </location>
</feature>
<keyword evidence="6" id="KW-0472">Membrane</keyword>
<evidence type="ECO:0000256" key="8">
    <source>
        <dbReference type="SAM" id="MobiDB-lite"/>
    </source>
</evidence>
<gene>
    <name evidence="10" type="ORF">VRS74_11935</name>
</gene>
<evidence type="ECO:0000256" key="7">
    <source>
        <dbReference type="ARBA" id="ARBA00023237"/>
    </source>
</evidence>
<dbReference type="InterPro" id="IPR036942">
    <property type="entry name" value="Beta-barrel_TonB_sf"/>
</dbReference>
<evidence type="ECO:0000256" key="1">
    <source>
        <dbReference type="ARBA" id="ARBA00004571"/>
    </source>
</evidence>
<feature type="compositionally biased region" description="Low complexity" evidence="8">
    <location>
        <begin position="647"/>
        <end position="657"/>
    </location>
</feature>
<feature type="signal peptide" evidence="9">
    <location>
        <begin position="1"/>
        <end position="23"/>
    </location>
</feature>
<evidence type="ECO:0000256" key="2">
    <source>
        <dbReference type="ARBA" id="ARBA00022448"/>
    </source>
</evidence>
<evidence type="ECO:0000256" key="9">
    <source>
        <dbReference type="SAM" id="SignalP"/>
    </source>
</evidence>
<keyword evidence="4" id="KW-0812">Transmembrane</keyword>
<dbReference type="RefSeq" id="WP_354145454.1">
    <property type="nucleotide sequence ID" value="NZ_JAZDQV010000013.1"/>
</dbReference>
<evidence type="ECO:0000256" key="4">
    <source>
        <dbReference type="ARBA" id="ARBA00022692"/>
    </source>
</evidence>
<evidence type="ECO:0000256" key="5">
    <source>
        <dbReference type="ARBA" id="ARBA00022729"/>
    </source>
</evidence>
<keyword evidence="11" id="KW-1185">Reference proteome</keyword>
<keyword evidence="5 9" id="KW-0732">Signal</keyword>
<evidence type="ECO:0000313" key="10">
    <source>
        <dbReference type="EMBL" id="MEE1878392.1"/>
    </source>
</evidence>
<sequence length="958" mass="102942">MSPKHTLLLGTCLAWTLSGVAQAQTPIAAAVAAQGQDTLVEEADIAAETGIVVRAQRMRGQLDVEQAPVLELNEEDILAVGANSVEELIAAIGPQTGSSRGRGGGPPVFLVNGIRISSFREMRSYPPESIAKIEVLPEEVAQRFGFPPDRRVVNMILKDSYSSREIELEFEGPDRGGYFRNEQQFTMLRIKDGGRLNVNLEAGDVSMLTEAERGVVQPGSLQPDVSGDPDPAKYRSLVADSRSFEATANWAKAFIESGSSLSFNGTYERSDSLNLSGLNTVLLVAPDDSSALRTFGERDPLQRRSSSDTFSTAATWTRPVGSFQLTATIDASHALSSVEIDRRFDTQDLIDAAAAGALALDAPLPDVADNGFDTAETKTWAGRGKFTARGAPLYLPAGELSTTFDLGYEWDRIESSDTRTAFDTRLTRGDLEAGVNVVIPITSRRDMVWDALGTITLNAQAGINHLSDFGTLADWSTGINWSPWDNLNLQVTHVWREVAPSLGNLGNPRVETFNVPVFDLANGETVLATVITGGNPDLLAETQRDWRFNASWELPFIKDTQFSAEYIRNRSRDVTGDLPALSAAVEAAFPDRVTRDVDGRLLSLDRRPVTYARTRGERLVFGLTTRGSIGRPAPRGNGEARGGAPSGAGSPPSAPGGEMRRGGPPGGFAGGPPTEEQRARFMQFRERLCADDGMAFLDQVAGAIERGEDLTALFPDFDLTRAQGMLQRFKGEDGTIDRARLSEFRERICSMDPSQMRGGPGGPSGAPAGGAPGAAPAGRPQGGPMMGGRGGPGGFGGGSGQGRYFFNLTHTIELDNQIVIAEGGPVLDLLDGDAQGDFGQAKHSTRVEAGLFLDGKGLRLSGTYTGSARINGNSVTGTSPLYFADLVRIDMRVFADIGRLTGTESGFLKGFTISMRADNLFDARRRVRDAEGNTPLRYQPFLLDPTGRYLGVDLRKMF</sequence>